<gene>
    <name evidence="1" type="ORF">SAMN04488121_11456</name>
</gene>
<dbReference type="SUPFAM" id="SSF53474">
    <property type="entry name" value="alpha/beta-Hydrolases"/>
    <property type="match status" value="1"/>
</dbReference>
<organism evidence="1 2">
    <name type="scientific">Chitinophaga filiformis</name>
    <name type="common">Myxococcus filiformis</name>
    <name type="synonym">Flexibacter filiformis</name>
    <dbReference type="NCBI Taxonomy" id="104663"/>
    <lineage>
        <taxon>Bacteria</taxon>
        <taxon>Pseudomonadati</taxon>
        <taxon>Bacteroidota</taxon>
        <taxon>Chitinophagia</taxon>
        <taxon>Chitinophagales</taxon>
        <taxon>Chitinophagaceae</taxon>
        <taxon>Chitinophaga</taxon>
    </lineage>
</organism>
<dbReference type="Pfam" id="PF06821">
    <property type="entry name" value="Ser_hydrolase"/>
    <property type="match status" value="1"/>
</dbReference>
<accession>A0A1G8DBA3</accession>
<proteinExistence type="predicted"/>
<dbReference type="Proteomes" id="UP000199045">
    <property type="component" value="Unassembled WGS sequence"/>
</dbReference>
<name>A0A1G8DBA3_CHIFI</name>
<dbReference type="RefSeq" id="WP_089838575.1">
    <property type="nucleotide sequence ID" value="NZ_FNBN01000014.1"/>
</dbReference>
<evidence type="ECO:0000313" key="1">
    <source>
        <dbReference type="EMBL" id="SDH54986.1"/>
    </source>
</evidence>
<dbReference type="InterPro" id="IPR010662">
    <property type="entry name" value="RBBP9/YdeN"/>
</dbReference>
<dbReference type="EMBL" id="FNBN01000014">
    <property type="protein sequence ID" value="SDH54986.1"/>
    <property type="molecule type" value="Genomic_DNA"/>
</dbReference>
<dbReference type="OrthoDB" id="9804993at2"/>
<dbReference type="AlphaFoldDB" id="A0A1G8DBA3"/>
<dbReference type="GO" id="GO:0016787">
    <property type="term" value="F:hydrolase activity"/>
    <property type="evidence" value="ECO:0007669"/>
    <property type="project" value="InterPro"/>
</dbReference>
<evidence type="ECO:0000313" key="2">
    <source>
        <dbReference type="Proteomes" id="UP000199045"/>
    </source>
</evidence>
<sequence>MEVKVLTAPGLHGSGPLHWQSIWEKTSGYKRIDQQNWDTPVMTEWVKTIEDAVAEAGPDVVIAAHSLGCIALAYWAQQTKLTIKAALLVAPADTERPGFPSDARGFAPIPLAPLPFKSIVVSSTNDEYASLERARSFADAWGSRFVNAGPKGHINADSNLGDWPTGQVLLGELVRNWETL</sequence>
<dbReference type="InterPro" id="IPR029058">
    <property type="entry name" value="AB_hydrolase_fold"/>
</dbReference>
<dbReference type="Gene3D" id="3.40.50.1820">
    <property type="entry name" value="alpha/beta hydrolase"/>
    <property type="match status" value="1"/>
</dbReference>
<dbReference type="STRING" id="104663.SAMN04488121_11456"/>
<evidence type="ECO:0008006" key="3">
    <source>
        <dbReference type="Google" id="ProtNLM"/>
    </source>
</evidence>
<protein>
    <recommendedName>
        <fullName evidence="3">Alpha/beta hydrolase family protein</fullName>
    </recommendedName>
</protein>
<reference evidence="1 2" key="1">
    <citation type="submission" date="2016-10" db="EMBL/GenBank/DDBJ databases">
        <authorList>
            <person name="de Groot N.N."/>
        </authorList>
    </citation>
    <scope>NUCLEOTIDE SEQUENCE [LARGE SCALE GENOMIC DNA]</scope>
    <source>
        <strain evidence="1 2">DSM 527</strain>
    </source>
</reference>